<feature type="domain" description="Myb-like" evidence="2">
    <location>
        <begin position="119"/>
        <end position="190"/>
    </location>
</feature>
<feature type="region of interest" description="Disordered" evidence="1">
    <location>
        <begin position="319"/>
        <end position="342"/>
    </location>
</feature>
<proteinExistence type="predicted"/>
<dbReference type="Gramene" id="Bo3g003580.1">
    <property type="protein sequence ID" value="Bo3g003580.1"/>
    <property type="gene ID" value="Bo3g003580"/>
</dbReference>
<dbReference type="AlphaFoldDB" id="A0A0D3AZX3"/>
<dbReference type="PANTHER" id="PTHR45023:SF4">
    <property type="entry name" value="GLYCINE-RICH PROTEIN-RELATED"/>
    <property type="match status" value="1"/>
</dbReference>
<dbReference type="PROSITE" id="PS50090">
    <property type="entry name" value="MYB_LIKE"/>
    <property type="match status" value="1"/>
</dbReference>
<dbReference type="InterPro" id="IPR001005">
    <property type="entry name" value="SANT/Myb"/>
</dbReference>
<dbReference type="HOGENOM" id="CLU_812212_0_0_1"/>
<dbReference type="Gene3D" id="1.10.10.60">
    <property type="entry name" value="Homeodomain-like"/>
    <property type="match status" value="1"/>
</dbReference>
<keyword evidence="4" id="KW-1185">Reference proteome</keyword>
<sequence>MRLFDESTSSLSLFPPKISSSQTKFTGNQALQRDIFFFFASVAVFAQPAKRSSHQTTSPKVLKCVVVNHRGNDIKIHHTEEDSCCDEGSTGSHRELQEDSLKSITSALGGSASRAQSGEDRKQRVKWSTAEDLVLISAWLNISNDPLVGNEQRAGTFWKRIAAYYNASLKVVGLPKREQSHCKQRWGKINEGVCKFVGSYDAATKQRTSGQSEDDVLKAAHEIFFNDYKVKFSMEHGWRELKCADVFISRGIIPPLQPEVTDDEVEVVEISNEEEEDVVELSCEDYMKNMGYLIRVEESEADIEPEFRRMLHRMQEEEKKLRQGIKVEEGQSPKSTKRKRRR</sequence>
<reference evidence="3" key="2">
    <citation type="submission" date="2015-03" db="UniProtKB">
        <authorList>
            <consortium name="EnsemblPlants"/>
        </authorList>
    </citation>
    <scope>IDENTIFICATION</scope>
</reference>
<dbReference type="STRING" id="109376.A0A0D3AZX3"/>
<dbReference type="Proteomes" id="UP000032141">
    <property type="component" value="Chromosome C3"/>
</dbReference>
<evidence type="ECO:0000259" key="2">
    <source>
        <dbReference type="PROSITE" id="PS50090"/>
    </source>
</evidence>
<organism evidence="3 4">
    <name type="scientific">Brassica oleracea var. oleracea</name>
    <dbReference type="NCBI Taxonomy" id="109376"/>
    <lineage>
        <taxon>Eukaryota</taxon>
        <taxon>Viridiplantae</taxon>
        <taxon>Streptophyta</taxon>
        <taxon>Embryophyta</taxon>
        <taxon>Tracheophyta</taxon>
        <taxon>Spermatophyta</taxon>
        <taxon>Magnoliopsida</taxon>
        <taxon>eudicotyledons</taxon>
        <taxon>Gunneridae</taxon>
        <taxon>Pentapetalae</taxon>
        <taxon>rosids</taxon>
        <taxon>malvids</taxon>
        <taxon>Brassicales</taxon>
        <taxon>Brassicaceae</taxon>
        <taxon>Brassiceae</taxon>
        <taxon>Brassica</taxon>
    </lineage>
</organism>
<dbReference type="EnsemblPlants" id="Bo3g003580.1">
    <property type="protein sequence ID" value="Bo3g003580.1"/>
    <property type="gene ID" value="Bo3g003580"/>
</dbReference>
<evidence type="ECO:0000256" key="1">
    <source>
        <dbReference type="SAM" id="MobiDB-lite"/>
    </source>
</evidence>
<dbReference type="PANTHER" id="PTHR45023">
    <property type="match status" value="1"/>
</dbReference>
<accession>A0A0D3AZX3</accession>
<evidence type="ECO:0000313" key="4">
    <source>
        <dbReference type="Proteomes" id="UP000032141"/>
    </source>
</evidence>
<protein>
    <recommendedName>
        <fullName evidence="2">Myb-like domain-containing protein</fullName>
    </recommendedName>
</protein>
<feature type="compositionally biased region" description="Basic and acidic residues" evidence="1">
    <location>
        <begin position="319"/>
        <end position="331"/>
    </location>
</feature>
<reference evidence="3 4" key="1">
    <citation type="journal article" date="2014" name="Genome Biol.">
        <title>Transcriptome and methylome profiling reveals relics of genome dominance in the mesopolyploid Brassica oleracea.</title>
        <authorList>
            <person name="Parkin I.A."/>
            <person name="Koh C."/>
            <person name="Tang H."/>
            <person name="Robinson S.J."/>
            <person name="Kagale S."/>
            <person name="Clarke W.E."/>
            <person name="Town C.D."/>
            <person name="Nixon J."/>
            <person name="Krishnakumar V."/>
            <person name="Bidwell S.L."/>
            <person name="Denoeud F."/>
            <person name="Belcram H."/>
            <person name="Links M.G."/>
            <person name="Just J."/>
            <person name="Clarke C."/>
            <person name="Bender T."/>
            <person name="Huebert T."/>
            <person name="Mason A.S."/>
            <person name="Pires J.C."/>
            <person name="Barker G."/>
            <person name="Moore J."/>
            <person name="Walley P.G."/>
            <person name="Manoli S."/>
            <person name="Batley J."/>
            <person name="Edwards D."/>
            <person name="Nelson M.N."/>
            <person name="Wang X."/>
            <person name="Paterson A.H."/>
            <person name="King G."/>
            <person name="Bancroft I."/>
            <person name="Chalhoub B."/>
            <person name="Sharpe A.G."/>
        </authorList>
    </citation>
    <scope>NUCLEOTIDE SEQUENCE</scope>
    <source>
        <strain evidence="3 4">cv. TO1000</strain>
    </source>
</reference>
<evidence type="ECO:0000313" key="3">
    <source>
        <dbReference type="EnsemblPlants" id="Bo3g003580.1"/>
    </source>
</evidence>
<name>A0A0D3AZX3_BRAOL</name>